<evidence type="ECO:0000256" key="1">
    <source>
        <dbReference type="SAM" id="Phobius"/>
    </source>
</evidence>
<keyword evidence="1" id="KW-0472">Membrane</keyword>
<keyword evidence="1" id="KW-0812">Transmembrane</keyword>
<organism evidence="2 3">
    <name type="scientific">Candidatus Daviesbacteria bacterium GW2011_GWF2_38_6</name>
    <dbReference type="NCBI Taxonomy" id="1618432"/>
    <lineage>
        <taxon>Bacteria</taxon>
        <taxon>Candidatus Daviesiibacteriota</taxon>
    </lineage>
</organism>
<feature type="transmembrane region" description="Helical" evidence="1">
    <location>
        <begin position="73"/>
        <end position="95"/>
    </location>
</feature>
<dbReference type="AlphaFoldDB" id="A0A0G0MR38"/>
<feature type="transmembrane region" description="Helical" evidence="1">
    <location>
        <begin position="173"/>
        <end position="195"/>
    </location>
</feature>
<protein>
    <recommendedName>
        <fullName evidence="4">ECF transporter S component</fullName>
    </recommendedName>
</protein>
<keyword evidence="1" id="KW-1133">Transmembrane helix</keyword>
<feature type="transmembrane region" description="Helical" evidence="1">
    <location>
        <begin position="42"/>
        <end position="66"/>
    </location>
</feature>
<accession>A0A0G0MR38</accession>
<reference evidence="2 3" key="1">
    <citation type="journal article" date="2015" name="Nature">
        <title>rRNA introns, odd ribosomes, and small enigmatic genomes across a large radiation of phyla.</title>
        <authorList>
            <person name="Brown C.T."/>
            <person name="Hug L.A."/>
            <person name="Thomas B.C."/>
            <person name="Sharon I."/>
            <person name="Castelle C.J."/>
            <person name="Singh A."/>
            <person name="Wilkins M.J."/>
            <person name="Williams K.H."/>
            <person name="Banfield J.F."/>
        </authorList>
    </citation>
    <scope>NUCLEOTIDE SEQUENCE [LARGE SCALE GENOMIC DNA]</scope>
</reference>
<gene>
    <name evidence="2" type="ORF">US99_C0085G0005</name>
</gene>
<feature type="transmembrane region" description="Helical" evidence="1">
    <location>
        <begin position="145"/>
        <end position="167"/>
    </location>
</feature>
<proteinExistence type="predicted"/>
<evidence type="ECO:0008006" key="4">
    <source>
        <dbReference type="Google" id="ProtNLM"/>
    </source>
</evidence>
<dbReference type="Proteomes" id="UP000034324">
    <property type="component" value="Unassembled WGS sequence"/>
</dbReference>
<dbReference type="EMBL" id="LBVC01000085">
    <property type="protein sequence ID" value="KKQ76099.1"/>
    <property type="molecule type" value="Genomic_DNA"/>
</dbReference>
<name>A0A0G0MR38_9BACT</name>
<comment type="caution">
    <text evidence="2">The sequence shown here is derived from an EMBL/GenBank/DDBJ whole genome shotgun (WGS) entry which is preliminary data.</text>
</comment>
<evidence type="ECO:0000313" key="3">
    <source>
        <dbReference type="Proteomes" id="UP000034324"/>
    </source>
</evidence>
<evidence type="ECO:0000313" key="2">
    <source>
        <dbReference type="EMBL" id="KKQ76099.1"/>
    </source>
</evidence>
<sequence length="214" mass="23501">MSKSLQKKLLFLAIFTLVGFTSLQVPFNKLLGSNVSFTLFDFFAPMAGAFLGPFFGIVSIFSVMVANNLIKDVPWTTGAIIRLFPTLFAVYYFAAISKKNSSKWILAVPVLAILTFLAHPQGKQVPYYTLFWLIPLIAYKFRSNLYLKSLGATFTAHAVGGAAWIWVFNLPAAVWNGLIPVVIAATGIAVSFIAVKATLKFLAAKHVLPELKFS</sequence>